<dbReference type="EMBL" id="JAHLFU010000017">
    <property type="protein sequence ID" value="MBU3852415.1"/>
    <property type="molecule type" value="Genomic_DNA"/>
</dbReference>
<protein>
    <recommendedName>
        <fullName evidence="1">Rieske domain-containing protein</fullName>
    </recommendedName>
</protein>
<accession>A0A9E2L3U2</accession>
<evidence type="ECO:0000313" key="3">
    <source>
        <dbReference type="Proteomes" id="UP000823865"/>
    </source>
</evidence>
<organism evidence="2 3">
    <name type="scientific">Candidatus Paraprevotella stercoravium</name>
    <dbReference type="NCBI Taxonomy" id="2838725"/>
    <lineage>
        <taxon>Bacteria</taxon>
        <taxon>Pseudomonadati</taxon>
        <taxon>Bacteroidota</taxon>
        <taxon>Bacteroidia</taxon>
        <taxon>Bacteroidales</taxon>
        <taxon>Prevotellaceae</taxon>
        <taxon>Paraprevotella</taxon>
    </lineage>
</organism>
<name>A0A9E2L3U2_9BACT</name>
<dbReference type="AlphaFoldDB" id="A0A9E2L3U2"/>
<feature type="domain" description="Rieske" evidence="1">
    <location>
        <begin position="73"/>
        <end position="140"/>
    </location>
</feature>
<dbReference type="GO" id="GO:0051537">
    <property type="term" value="F:2 iron, 2 sulfur cluster binding"/>
    <property type="evidence" value="ECO:0007669"/>
    <property type="project" value="InterPro"/>
</dbReference>
<proteinExistence type="predicted"/>
<evidence type="ECO:0000313" key="2">
    <source>
        <dbReference type="EMBL" id="MBU3852415.1"/>
    </source>
</evidence>
<sequence>MQTIPPLNAALNGMGEFVTITQRTDVYIYSNTQTSFSRPVTSADRDYNYMGLSGFIVGLPNIPPLGSSASQVVCYDLACPNCYEEQVVTREMQLQTGGRCYCRLCQRTYDLNNQGYVVSGTSGKSLYRYRVVYQNNTLLINN</sequence>
<dbReference type="Proteomes" id="UP000823865">
    <property type="component" value="Unassembled WGS sequence"/>
</dbReference>
<evidence type="ECO:0000259" key="1">
    <source>
        <dbReference type="PROSITE" id="PS51296"/>
    </source>
</evidence>
<dbReference type="PROSITE" id="PS51296">
    <property type="entry name" value="RIESKE"/>
    <property type="match status" value="1"/>
</dbReference>
<dbReference type="InterPro" id="IPR017941">
    <property type="entry name" value="Rieske_2Fe-2S"/>
</dbReference>
<gene>
    <name evidence="2" type="ORF">H9789_01035</name>
</gene>
<reference evidence="2" key="2">
    <citation type="submission" date="2021-04" db="EMBL/GenBank/DDBJ databases">
        <authorList>
            <person name="Gilroy R."/>
        </authorList>
    </citation>
    <scope>NUCLEOTIDE SEQUENCE</scope>
    <source>
        <strain evidence="2">G3-2149</strain>
    </source>
</reference>
<comment type="caution">
    <text evidence="2">The sequence shown here is derived from an EMBL/GenBank/DDBJ whole genome shotgun (WGS) entry which is preliminary data.</text>
</comment>
<reference evidence="2" key="1">
    <citation type="journal article" date="2021" name="PeerJ">
        <title>Extensive microbial diversity within the chicken gut microbiome revealed by metagenomics and culture.</title>
        <authorList>
            <person name="Gilroy R."/>
            <person name="Ravi A."/>
            <person name="Getino M."/>
            <person name="Pursley I."/>
            <person name="Horton D.L."/>
            <person name="Alikhan N.F."/>
            <person name="Baker D."/>
            <person name="Gharbi K."/>
            <person name="Hall N."/>
            <person name="Watson M."/>
            <person name="Adriaenssens E.M."/>
            <person name="Foster-Nyarko E."/>
            <person name="Jarju S."/>
            <person name="Secka A."/>
            <person name="Antonio M."/>
            <person name="Oren A."/>
            <person name="Chaudhuri R.R."/>
            <person name="La Ragione R."/>
            <person name="Hildebrand F."/>
            <person name="Pallen M.J."/>
        </authorList>
    </citation>
    <scope>NUCLEOTIDE SEQUENCE</scope>
    <source>
        <strain evidence="2">G3-2149</strain>
    </source>
</reference>